<gene>
    <name evidence="7" type="ORF">CSSPJE1EN1_LOCUS16664</name>
</gene>
<organism evidence="7 8">
    <name type="scientific">Sphagnum jensenii</name>
    <dbReference type="NCBI Taxonomy" id="128206"/>
    <lineage>
        <taxon>Eukaryota</taxon>
        <taxon>Viridiplantae</taxon>
        <taxon>Streptophyta</taxon>
        <taxon>Embryophyta</taxon>
        <taxon>Bryophyta</taxon>
        <taxon>Sphagnophytina</taxon>
        <taxon>Sphagnopsida</taxon>
        <taxon>Sphagnales</taxon>
        <taxon>Sphagnaceae</taxon>
        <taxon>Sphagnum</taxon>
    </lineage>
</organism>
<evidence type="ECO:0000256" key="5">
    <source>
        <dbReference type="ARBA" id="ARBA00023242"/>
    </source>
</evidence>
<dbReference type="InterPro" id="IPR033896">
    <property type="entry name" value="MEF2-like_N"/>
</dbReference>
<dbReference type="InterPro" id="IPR002100">
    <property type="entry name" value="TF_MADSbox"/>
</dbReference>
<accession>A0ABP0WYC7</accession>
<dbReference type="SUPFAM" id="SSF55455">
    <property type="entry name" value="SRF-like"/>
    <property type="match status" value="1"/>
</dbReference>
<keyword evidence="4" id="KW-0804">Transcription</keyword>
<dbReference type="Gene3D" id="3.40.1810.10">
    <property type="entry name" value="Transcription factor, MADS-box"/>
    <property type="match status" value="1"/>
</dbReference>
<dbReference type="CDD" id="cd00265">
    <property type="entry name" value="MADS_MEF2_like"/>
    <property type="match status" value="1"/>
</dbReference>
<keyword evidence="5" id="KW-0539">Nucleus</keyword>
<dbReference type="PROSITE" id="PS00350">
    <property type="entry name" value="MADS_BOX_1"/>
    <property type="match status" value="1"/>
</dbReference>
<keyword evidence="3" id="KW-0238">DNA-binding</keyword>
<dbReference type="PRINTS" id="PR00404">
    <property type="entry name" value="MADSDOMAIN"/>
</dbReference>
<evidence type="ECO:0000256" key="4">
    <source>
        <dbReference type="ARBA" id="ARBA00023163"/>
    </source>
</evidence>
<sequence>MGRVKLEIKKIENTTNRQVTYSKRRNGLMKKAYELSVLCDIDVALIMFSPSGKLTQYCNCSIEDVIARFANLPLHERNKSFEDMLTRFASFHMHHDRNKYNSSGCDRSMILRIAACRFLLADEQLIQTVTSVQQLATMETELEQALERVRQRKVLLHKNMNLDSSREIIYDDASGSDPDTTEEEIADITIKWFMEPFLEQIIVGCYSMCKHTLSAGQSFFLSMIFIWISHQQGLGICRAQVGSIMLSCLHTWHRKDSLNLLAEVYRPTTTSPPKKAVAKIRRTRVSRCEHRTVTKRANRCRTVTEAHHECQL</sequence>
<evidence type="ECO:0000259" key="6">
    <source>
        <dbReference type="PROSITE" id="PS50066"/>
    </source>
</evidence>
<dbReference type="PANTHER" id="PTHR48019">
    <property type="entry name" value="SERUM RESPONSE FACTOR HOMOLOG"/>
    <property type="match status" value="1"/>
</dbReference>
<name>A0ABP0WYC7_9BRYO</name>
<keyword evidence="8" id="KW-1185">Reference proteome</keyword>
<comment type="subcellular location">
    <subcellularLocation>
        <location evidence="1">Nucleus</location>
    </subcellularLocation>
</comment>
<dbReference type="Proteomes" id="UP001497444">
    <property type="component" value="Chromosome 4"/>
</dbReference>
<dbReference type="Pfam" id="PF00319">
    <property type="entry name" value="SRF-TF"/>
    <property type="match status" value="1"/>
</dbReference>
<evidence type="ECO:0000256" key="2">
    <source>
        <dbReference type="ARBA" id="ARBA00023015"/>
    </source>
</evidence>
<dbReference type="InterPro" id="IPR050142">
    <property type="entry name" value="MADS-box/MEF2_TF"/>
</dbReference>
<evidence type="ECO:0000256" key="3">
    <source>
        <dbReference type="ARBA" id="ARBA00023125"/>
    </source>
</evidence>
<evidence type="ECO:0000313" key="8">
    <source>
        <dbReference type="Proteomes" id="UP001497444"/>
    </source>
</evidence>
<reference evidence="7" key="1">
    <citation type="submission" date="2024-02" db="EMBL/GenBank/DDBJ databases">
        <authorList>
            <consortium name="ELIXIR-Norway"/>
            <consortium name="Elixir Norway"/>
        </authorList>
    </citation>
    <scope>NUCLEOTIDE SEQUENCE</scope>
</reference>
<dbReference type="EMBL" id="OZ020099">
    <property type="protein sequence ID" value="CAK9271186.1"/>
    <property type="molecule type" value="Genomic_DNA"/>
</dbReference>
<dbReference type="SMART" id="SM00432">
    <property type="entry name" value="MADS"/>
    <property type="match status" value="1"/>
</dbReference>
<evidence type="ECO:0000256" key="1">
    <source>
        <dbReference type="ARBA" id="ARBA00004123"/>
    </source>
</evidence>
<keyword evidence="2" id="KW-0805">Transcription regulation</keyword>
<dbReference type="PROSITE" id="PS50066">
    <property type="entry name" value="MADS_BOX_2"/>
    <property type="match status" value="1"/>
</dbReference>
<protein>
    <recommendedName>
        <fullName evidence="6">MADS-box domain-containing protein</fullName>
    </recommendedName>
</protein>
<evidence type="ECO:0000313" key="7">
    <source>
        <dbReference type="EMBL" id="CAK9271186.1"/>
    </source>
</evidence>
<feature type="domain" description="MADS-box" evidence="6">
    <location>
        <begin position="1"/>
        <end position="61"/>
    </location>
</feature>
<dbReference type="InterPro" id="IPR036879">
    <property type="entry name" value="TF_MADSbox_sf"/>
</dbReference>
<proteinExistence type="predicted"/>